<keyword evidence="3 9" id="KW-1003">Cell membrane</keyword>
<dbReference type="InterPro" id="IPR005665">
    <property type="entry name" value="SecF_bac"/>
</dbReference>
<dbReference type="InterPro" id="IPR022813">
    <property type="entry name" value="SecD/SecF_arch_bac"/>
</dbReference>
<evidence type="ECO:0000256" key="6">
    <source>
        <dbReference type="ARBA" id="ARBA00022989"/>
    </source>
</evidence>
<keyword evidence="7 9" id="KW-0811">Translocation</keyword>
<evidence type="ECO:0000256" key="5">
    <source>
        <dbReference type="ARBA" id="ARBA00022927"/>
    </source>
</evidence>
<feature type="transmembrane region" description="Helical" evidence="9">
    <location>
        <begin position="278"/>
        <end position="300"/>
    </location>
</feature>
<comment type="caution">
    <text evidence="11">The sequence shown here is derived from an EMBL/GenBank/DDBJ whole genome shotgun (WGS) entry which is preliminary data.</text>
</comment>
<dbReference type="GO" id="GO:0015450">
    <property type="term" value="F:protein-transporting ATPase activity"/>
    <property type="evidence" value="ECO:0007669"/>
    <property type="project" value="InterPro"/>
</dbReference>
<dbReference type="InterPro" id="IPR055344">
    <property type="entry name" value="SecD_SecF_C_bact"/>
</dbReference>
<feature type="transmembrane region" description="Helical" evidence="9">
    <location>
        <begin position="203"/>
        <end position="222"/>
    </location>
</feature>
<dbReference type="PRINTS" id="PR01755">
    <property type="entry name" value="SECFTRNLCASE"/>
</dbReference>
<protein>
    <recommendedName>
        <fullName evidence="9">Protein-export membrane protein SecF</fullName>
    </recommendedName>
</protein>
<feature type="transmembrane region" description="Helical" evidence="9">
    <location>
        <begin position="12"/>
        <end position="30"/>
    </location>
</feature>
<feature type="transmembrane region" description="Helical" evidence="9">
    <location>
        <begin position="253"/>
        <end position="272"/>
    </location>
</feature>
<evidence type="ECO:0000256" key="3">
    <source>
        <dbReference type="ARBA" id="ARBA00022475"/>
    </source>
</evidence>
<gene>
    <name evidence="9 11" type="primary">secF</name>
    <name evidence="11" type="ORF">LPTSP4_10320</name>
</gene>
<organism evidence="11 12">
    <name type="scientific">Leptospira ryugenii</name>
    <dbReference type="NCBI Taxonomy" id="1917863"/>
    <lineage>
        <taxon>Bacteria</taxon>
        <taxon>Pseudomonadati</taxon>
        <taxon>Spirochaetota</taxon>
        <taxon>Spirochaetia</taxon>
        <taxon>Leptospirales</taxon>
        <taxon>Leptospiraceae</taxon>
        <taxon>Leptospira</taxon>
    </lineage>
</organism>
<comment type="subunit">
    <text evidence="9">Forms a complex with SecD. Part of the essential Sec protein translocation apparatus which comprises SecA, SecYEG and auxiliary proteins SecDF. Other proteins may also be involved.</text>
</comment>
<feature type="transmembrane region" description="Helical" evidence="9">
    <location>
        <begin position="173"/>
        <end position="197"/>
    </location>
</feature>
<evidence type="ECO:0000256" key="8">
    <source>
        <dbReference type="ARBA" id="ARBA00023136"/>
    </source>
</evidence>
<accession>A0A2P2DY10</accession>
<dbReference type="RefSeq" id="WP_108974474.1">
    <property type="nucleotide sequence ID" value="NZ_BFBB01000003.1"/>
</dbReference>
<keyword evidence="12" id="KW-1185">Reference proteome</keyword>
<evidence type="ECO:0000259" key="10">
    <source>
        <dbReference type="Pfam" id="PF02355"/>
    </source>
</evidence>
<proteinExistence type="inferred from homology"/>
<keyword evidence="6 9" id="KW-1133">Transmembrane helix</keyword>
<sequence length="314" mass="34862">MFNLNYTKYKYFTITLSFLLILLGFVFTFVRHGGFAHSLDFDGGLRTVVELPTGKSRSDLESYFKSSNIEAVIILLEKEKNMYQLDIGLGSIPIIEDLYSKIPQAERELGTSSIDRFVILLRKEFQLEKKNILSADQVGAVVGGELTSTGITLMLTTLAIILLYLSYRSQFKFALASSIALIHDILFTLAMIGFFQIKPSVPMIAALLTLLGYSINDKIVVFDRIRENSHGKDNLSLSNIINVSISQTLGRTINTSFTTLISVVAILVGGAVELYDFAIILIFGVVVGTYSSIFIAAPISEIYDLIRRKRKLAA</sequence>
<dbReference type="AlphaFoldDB" id="A0A2P2DY10"/>
<dbReference type="PANTHER" id="PTHR30081:SF8">
    <property type="entry name" value="PROTEIN TRANSLOCASE SUBUNIT SECF"/>
    <property type="match status" value="1"/>
</dbReference>
<reference evidence="11 12" key="1">
    <citation type="submission" date="2018-02" db="EMBL/GenBank/DDBJ databases">
        <title>Novel Leptospira species isolated from soil and water in Japan.</title>
        <authorList>
            <person name="Nakao R."/>
            <person name="Masuzawa T."/>
        </authorList>
    </citation>
    <scope>NUCLEOTIDE SEQUENCE [LARGE SCALE GENOMIC DNA]</scope>
    <source>
        <strain evidence="11 12">YH101</strain>
    </source>
</reference>
<keyword evidence="5 9" id="KW-0653">Protein transport</keyword>
<dbReference type="InterPro" id="IPR022645">
    <property type="entry name" value="SecD/SecF_bac"/>
</dbReference>
<comment type="function">
    <text evidence="9">Part of the Sec protein translocase complex. Interacts with the SecYEG preprotein conducting channel. SecDF uses the proton motive force (PMF) to complete protein translocation after the ATP-dependent function of SecA.</text>
</comment>
<evidence type="ECO:0000256" key="1">
    <source>
        <dbReference type="ARBA" id="ARBA00004651"/>
    </source>
</evidence>
<evidence type="ECO:0000256" key="7">
    <source>
        <dbReference type="ARBA" id="ARBA00023010"/>
    </source>
</evidence>
<dbReference type="OrthoDB" id="9805019at2"/>
<dbReference type="Proteomes" id="UP000245133">
    <property type="component" value="Unassembled WGS sequence"/>
</dbReference>
<dbReference type="GO" id="GO:0043952">
    <property type="term" value="P:protein transport by the Sec complex"/>
    <property type="evidence" value="ECO:0007669"/>
    <property type="project" value="UniProtKB-UniRule"/>
</dbReference>
<feature type="transmembrane region" description="Helical" evidence="9">
    <location>
        <begin position="146"/>
        <end position="166"/>
    </location>
</feature>
<dbReference type="PANTHER" id="PTHR30081">
    <property type="entry name" value="PROTEIN-EXPORT MEMBRANE PROTEIN SEC"/>
    <property type="match status" value="1"/>
</dbReference>
<comment type="similarity">
    <text evidence="9">Belongs to the SecD/SecF family. SecF subfamily.</text>
</comment>
<evidence type="ECO:0000256" key="9">
    <source>
        <dbReference type="HAMAP-Rule" id="MF_01464"/>
    </source>
</evidence>
<name>A0A2P2DY10_9LEPT</name>
<dbReference type="EMBL" id="BFBB01000003">
    <property type="protein sequence ID" value="GBF49518.1"/>
    <property type="molecule type" value="Genomic_DNA"/>
</dbReference>
<keyword evidence="2 9" id="KW-0813">Transport</keyword>
<evidence type="ECO:0000256" key="4">
    <source>
        <dbReference type="ARBA" id="ARBA00022692"/>
    </source>
</evidence>
<dbReference type="GO" id="GO:0006605">
    <property type="term" value="P:protein targeting"/>
    <property type="evidence" value="ECO:0007669"/>
    <property type="project" value="UniProtKB-UniRule"/>
</dbReference>
<keyword evidence="8 9" id="KW-0472">Membrane</keyword>
<dbReference type="Gene3D" id="1.20.1640.10">
    <property type="entry name" value="Multidrug efflux transporter AcrB transmembrane domain"/>
    <property type="match status" value="1"/>
</dbReference>
<dbReference type="GO" id="GO:0005886">
    <property type="term" value="C:plasma membrane"/>
    <property type="evidence" value="ECO:0007669"/>
    <property type="project" value="UniProtKB-SubCell"/>
</dbReference>
<dbReference type="SUPFAM" id="SSF82866">
    <property type="entry name" value="Multidrug efflux transporter AcrB transmembrane domain"/>
    <property type="match status" value="1"/>
</dbReference>
<dbReference type="HAMAP" id="MF_01464_B">
    <property type="entry name" value="SecF_B"/>
    <property type="match status" value="1"/>
</dbReference>
<dbReference type="InterPro" id="IPR048634">
    <property type="entry name" value="SecD_SecF_C"/>
</dbReference>
<dbReference type="GO" id="GO:0065002">
    <property type="term" value="P:intracellular protein transmembrane transport"/>
    <property type="evidence" value="ECO:0007669"/>
    <property type="project" value="UniProtKB-UniRule"/>
</dbReference>
<dbReference type="Pfam" id="PF02355">
    <property type="entry name" value="SecD_SecF_C"/>
    <property type="match status" value="1"/>
</dbReference>
<keyword evidence="4 9" id="KW-0812">Transmembrane</keyword>
<evidence type="ECO:0000313" key="12">
    <source>
        <dbReference type="Proteomes" id="UP000245133"/>
    </source>
</evidence>
<feature type="domain" description="Protein export membrane protein SecD/SecF C-terminal" evidence="10">
    <location>
        <begin position="129"/>
        <end position="301"/>
    </location>
</feature>
<dbReference type="NCBIfam" id="TIGR00916">
    <property type="entry name" value="2A0604s01"/>
    <property type="match status" value="1"/>
</dbReference>
<comment type="subcellular location">
    <subcellularLocation>
        <location evidence="1 9">Cell membrane</location>
        <topology evidence="1 9">Multi-pass membrane protein</topology>
    </subcellularLocation>
</comment>
<evidence type="ECO:0000256" key="2">
    <source>
        <dbReference type="ARBA" id="ARBA00022448"/>
    </source>
</evidence>
<dbReference type="NCBIfam" id="TIGR00966">
    <property type="entry name" value="transloc_SecF"/>
    <property type="match status" value="1"/>
</dbReference>
<evidence type="ECO:0000313" key="11">
    <source>
        <dbReference type="EMBL" id="GBF49518.1"/>
    </source>
</evidence>